<feature type="compositionally biased region" description="Low complexity" evidence="1">
    <location>
        <begin position="366"/>
        <end position="386"/>
    </location>
</feature>
<evidence type="ECO:0000256" key="2">
    <source>
        <dbReference type="SAM" id="Phobius"/>
    </source>
</evidence>
<keyword evidence="2" id="KW-1133">Transmembrane helix</keyword>
<keyword evidence="2" id="KW-0812">Transmembrane</keyword>
<dbReference type="Proteomes" id="UP000305948">
    <property type="component" value="Unassembled WGS sequence"/>
</dbReference>
<sequence>MHDSLFLRFPFLSLLYCISAAGATLMNRTIDDQYGDEGSGVLPTYSPPSVWYQGNNCTSCIIQPDPNQAYMKTWHQATRQSSSDDPPVISLSFSGTAIYAYCILSADLPGVITNTNLTFRLDGDSVQQYFAYSAPASSASDQVSQYNVPVYVNDSISSGPHILEIEASPYTDTSVILFDYAVYRFDSATDQTSSTSFPSQSSSSTSFPSPSSPSAVPASSTPYSILSFSTVSSASTAMLPSSSQASQTPSSKESKIKSSLAGGIVGGIAFLGLLAALLYCKARQPRTIVQRQRRVDVSSHENTPASPARPQRAGTPVANPAPTTVGLPSRSKAVMLEGALASETRQEDEEEVHNERSSDPAADLQAASARSSRPWSSSISASSRYSTGEEERQNQIAALREELAELQRHVLWDMDGESPPEYEEHWLSE</sequence>
<reference evidence="4 5" key="1">
    <citation type="journal article" date="2019" name="Nat. Ecol. Evol.">
        <title>Megaphylogeny resolves global patterns of mushroom evolution.</title>
        <authorList>
            <person name="Varga T."/>
            <person name="Krizsan K."/>
            <person name="Foldi C."/>
            <person name="Dima B."/>
            <person name="Sanchez-Garcia M."/>
            <person name="Sanchez-Ramirez S."/>
            <person name="Szollosi G.J."/>
            <person name="Szarkandi J.G."/>
            <person name="Papp V."/>
            <person name="Albert L."/>
            <person name="Andreopoulos W."/>
            <person name="Angelini C."/>
            <person name="Antonin V."/>
            <person name="Barry K.W."/>
            <person name="Bougher N.L."/>
            <person name="Buchanan P."/>
            <person name="Buyck B."/>
            <person name="Bense V."/>
            <person name="Catcheside P."/>
            <person name="Chovatia M."/>
            <person name="Cooper J."/>
            <person name="Damon W."/>
            <person name="Desjardin D."/>
            <person name="Finy P."/>
            <person name="Geml J."/>
            <person name="Haridas S."/>
            <person name="Hughes K."/>
            <person name="Justo A."/>
            <person name="Karasinski D."/>
            <person name="Kautmanova I."/>
            <person name="Kiss B."/>
            <person name="Kocsube S."/>
            <person name="Kotiranta H."/>
            <person name="LaButti K.M."/>
            <person name="Lechner B.E."/>
            <person name="Liimatainen K."/>
            <person name="Lipzen A."/>
            <person name="Lukacs Z."/>
            <person name="Mihaltcheva S."/>
            <person name="Morgado L.N."/>
            <person name="Niskanen T."/>
            <person name="Noordeloos M.E."/>
            <person name="Ohm R.A."/>
            <person name="Ortiz-Santana B."/>
            <person name="Ovrebo C."/>
            <person name="Racz N."/>
            <person name="Riley R."/>
            <person name="Savchenko A."/>
            <person name="Shiryaev A."/>
            <person name="Soop K."/>
            <person name="Spirin V."/>
            <person name="Szebenyi C."/>
            <person name="Tomsovsky M."/>
            <person name="Tulloss R.E."/>
            <person name="Uehling J."/>
            <person name="Grigoriev I.V."/>
            <person name="Vagvolgyi C."/>
            <person name="Papp T."/>
            <person name="Martin F.M."/>
            <person name="Miettinen O."/>
            <person name="Hibbett D.S."/>
            <person name="Nagy L.G."/>
        </authorList>
    </citation>
    <scope>NUCLEOTIDE SEQUENCE [LARGE SCALE GENOMIC DNA]</scope>
    <source>
        <strain evidence="4 5">OMC1185</strain>
    </source>
</reference>
<feature type="region of interest" description="Disordered" evidence="1">
    <location>
        <begin position="289"/>
        <end position="396"/>
    </location>
</feature>
<organism evidence="4 5">
    <name type="scientific">Heliocybe sulcata</name>
    <dbReference type="NCBI Taxonomy" id="5364"/>
    <lineage>
        <taxon>Eukaryota</taxon>
        <taxon>Fungi</taxon>
        <taxon>Dikarya</taxon>
        <taxon>Basidiomycota</taxon>
        <taxon>Agaricomycotina</taxon>
        <taxon>Agaricomycetes</taxon>
        <taxon>Gloeophyllales</taxon>
        <taxon>Gloeophyllaceae</taxon>
        <taxon>Heliocybe</taxon>
    </lineage>
</organism>
<evidence type="ECO:0000256" key="3">
    <source>
        <dbReference type="SAM" id="SignalP"/>
    </source>
</evidence>
<evidence type="ECO:0000313" key="4">
    <source>
        <dbReference type="EMBL" id="TFK47778.1"/>
    </source>
</evidence>
<dbReference type="AlphaFoldDB" id="A0A5C3MVK4"/>
<feature type="region of interest" description="Disordered" evidence="1">
    <location>
        <begin position="192"/>
        <end position="214"/>
    </location>
</feature>
<accession>A0A5C3MVK4</accession>
<keyword evidence="5" id="KW-1185">Reference proteome</keyword>
<evidence type="ECO:0000256" key="1">
    <source>
        <dbReference type="SAM" id="MobiDB-lite"/>
    </source>
</evidence>
<feature type="signal peptide" evidence="3">
    <location>
        <begin position="1"/>
        <end position="23"/>
    </location>
</feature>
<dbReference type="EMBL" id="ML213522">
    <property type="protein sequence ID" value="TFK47778.1"/>
    <property type="molecule type" value="Genomic_DNA"/>
</dbReference>
<keyword evidence="2" id="KW-0472">Membrane</keyword>
<protein>
    <submittedName>
        <fullName evidence="4">Uncharacterized protein</fullName>
    </submittedName>
</protein>
<gene>
    <name evidence="4" type="ORF">OE88DRAFT_741004</name>
</gene>
<dbReference type="OrthoDB" id="2758521at2759"/>
<name>A0A5C3MVK4_9AGAM</name>
<feature type="chain" id="PRO_5023119437" evidence="3">
    <location>
        <begin position="24"/>
        <end position="429"/>
    </location>
</feature>
<keyword evidence="3" id="KW-0732">Signal</keyword>
<feature type="transmembrane region" description="Helical" evidence="2">
    <location>
        <begin position="260"/>
        <end position="280"/>
    </location>
</feature>
<feature type="compositionally biased region" description="Basic and acidic residues" evidence="1">
    <location>
        <begin position="387"/>
        <end position="396"/>
    </location>
</feature>
<proteinExistence type="predicted"/>
<evidence type="ECO:0000313" key="5">
    <source>
        <dbReference type="Proteomes" id="UP000305948"/>
    </source>
</evidence>